<comment type="similarity">
    <text evidence="10">Belongs to the insect chemoreceptor superfamily. Heteromeric odorant receptor channel (TC 1.A.69) family.</text>
</comment>
<evidence type="ECO:0000256" key="2">
    <source>
        <dbReference type="ARBA" id="ARBA00022475"/>
    </source>
</evidence>
<keyword evidence="8 10" id="KW-0675">Receptor</keyword>
<evidence type="ECO:0000256" key="6">
    <source>
        <dbReference type="ARBA" id="ARBA00022989"/>
    </source>
</evidence>
<dbReference type="EMBL" id="JASPKY010000026">
    <property type="protein sequence ID" value="KAK9751712.1"/>
    <property type="molecule type" value="Genomic_DNA"/>
</dbReference>
<evidence type="ECO:0000256" key="4">
    <source>
        <dbReference type="ARBA" id="ARBA00022692"/>
    </source>
</evidence>
<keyword evidence="9 10" id="KW-0807">Transducer</keyword>
<comment type="caution">
    <text evidence="10">Lacks conserved residue(s) required for the propagation of feature annotation.</text>
</comment>
<comment type="subcellular location">
    <subcellularLocation>
        <location evidence="1 10">Cell membrane</location>
        <topology evidence="1 10">Multi-pass membrane protein</topology>
    </subcellularLocation>
</comment>
<gene>
    <name evidence="11" type="ORF">QE152_g4836</name>
</gene>
<evidence type="ECO:0000256" key="7">
    <source>
        <dbReference type="ARBA" id="ARBA00023136"/>
    </source>
</evidence>
<keyword evidence="7 10" id="KW-0472">Membrane</keyword>
<protein>
    <recommendedName>
        <fullName evidence="10">Odorant receptor</fullName>
    </recommendedName>
</protein>
<keyword evidence="3 10" id="KW-0716">Sensory transduction</keyword>
<evidence type="ECO:0000313" key="11">
    <source>
        <dbReference type="EMBL" id="KAK9751712.1"/>
    </source>
</evidence>
<keyword evidence="6 10" id="KW-1133">Transmembrane helix</keyword>
<dbReference type="PANTHER" id="PTHR21137">
    <property type="entry name" value="ODORANT RECEPTOR"/>
    <property type="match status" value="1"/>
</dbReference>
<dbReference type="AlphaFoldDB" id="A0AAW1N1A2"/>
<dbReference type="Proteomes" id="UP001458880">
    <property type="component" value="Unassembled WGS sequence"/>
</dbReference>
<feature type="transmembrane region" description="Helical" evidence="10">
    <location>
        <begin position="225"/>
        <end position="245"/>
    </location>
</feature>
<dbReference type="GO" id="GO:0005549">
    <property type="term" value="F:odorant binding"/>
    <property type="evidence" value="ECO:0007669"/>
    <property type="project" value="InterPro"/>
</dbReference>
<feature type="transmembrane region" description="Helical" evidence="10">
    <location>
        <begin position="257"/>
        <end position="276"/>
    </location>
</feature>
<dbReference type="GO" id="GO:0007165">
    <property type="term" value="P:signal transduction"/>
    <property type="evidence" value="ECO:0007669"/>
    <property type="project" value="UniProtKB-KW"/>
</dbReference>
<evidence type="ECO:0000256" key="1">
    <source>
        <dbReference type="ARBA" id="ARBA00004651"/>
    </source>
</evidence>
<dbReference type="GO" id="GO:0004984">
    <property type="term" value="F:olfactory receptor activity"/>
    <property type="evidence" value="ECO:0007669"/>
    <property type="project" value="InterPro"/>
</dbReference>
<keyword evidence="12" id="KW-1185">Reference proteome</keyword>
<accession>A0AAW1N1A2</accession>
<feature type="transmembrane region" description="Helical" evidence="10">
    <location>
        <begin position="113"/>
        <end position="139"/>
    </location>
</feature>
<reference evidence="11 12" key="1">
    <citation type="journal article" date="2024" name="BMC Genomics">
        <title>De novo assembly and annotation of Popillia japonica's genome with initial clues to its potential as an invasive pest.</title>
        <authorList>
            <person name="Cucini C."/>
            <person name="Boschi S."/>
            <person name="Funari R."/>
            <person name="Cardaioli E."/>
            <person name="Iannotti N."/>
            <person name="Marturano G."/>
            <person name="Paoli F."/>
            <person name="Bruttini M."/>
            <person name="Carapelli A."/>
            <person name="Frati F."/>
            <person name="Nardi F."/>
        </authorList>
    </citation>
    <scope>NUCLEOTIDE SEQUENCE [LARGE SCALE GENOMIC DNA]</scope>
    <source>
        <strain evidence="11">DMR45628</strain>
    </source>
</reference>
<evidence type="ECO:0000256" key="9">
    <source>
        <dbReference type="ARBA" id="ARBA00023224"/>
    </source>
</evidence>
<comment type="caution">
    <text evidence="11">The sequence shown here is derived from an EMBL/GenBank/DDBJ whole genome shotgun (WGS) entry which is preliminary data.</text>
</comment>
<evidence type="ECO:0000256" key="3">
    <source>
        <dbReference type="ARBA" id="ARBA00022606"/>
    </source>
</evidence>
<evidence type="ECO:0000256" key="8">
    <source>
        <dbReference type="ARBA" id="ARBA00023170"/>
    </source>
</evidence>
<keyword evidence="5 10" id="KW-0552">Olfaction</keyword>
<dbReference type="Pfam" id="PF02949">
    <property type="entry name" value="7tm_6"/>
    <property type="match status" value="1"/>
</dbReference>
<name>A0AAW1N1A2_POPJA</name>
<dbReference type="PANTHER" id="PTHR21137:SF35">
    <property type="entry name" value="ODORANT RECEPTOR 19A-RELATED"/>
    <property type="match status" value="1"/>
</dbReference>
<dbReference type="GO" id="GO:0005886">
    <property type="term" value="C:plasma membrane"/>
    <property type="evidence" value="ECO:0007669"/>
    <property type="project" value="UniProtKB-SubCell"/>
</dbReference>
<evidence type="ECO:0000256" key="10">
    <source>
        <dbReference type="RuleBase" id="RU351113"/>
    </source>
</evidence>
<evidence type="ECO:0000313" key="12">
    <source>
        <dbReference type="Proteomes" id="UP001458880"/>
    </source>
</evidence>
<keyword evidence="4 10" id="KW-0812">Transmembrane</keyword>
<organism evidence="11 12">
    <name type="scientific">Popillia japonica</name>
    <name type="common">Japanese beetle</name>
    <dbReference type="NCBI Taxonomy" id="7064"/>
    <lineage>
        <taxon>Eukaryota</taxon>
        <taxon>Metazoa</taxon>
        <taxon>Ecdysozoa</taxon>
        <taxon>Arthropoda</taxon>
        <taxon>Hexapoda</taxon>
        <taxon>Insecta</taxon>
        <taxon>Pterygota</taxon>
        <taxon>Neoptera</taxon>
        <taxon>Endopterygota</taxon>
        <taxon>Coleoptera</taxon>
        <taxon>Polyphaga</taxon>
        <taxon>Scarabaeiformia</taxon>
        <taxon>Scarabaeidae</taxon>
        <taxon>Rutelinae</taxon>
        <taxon>Popillia</taxon>
    </lineage>
</organism>
<keyword evidence="2" id="KW-1003">Cell membrane</keyword>
<evidence type="ECO:0000256" key="5">
    <source>
        <dbReference type="ARBA" id="ARBA00022725"/>
    </source>
</evidence>
<proteinExistence type="inferred from homology"/>
<dbReference type="InterPro" id="IPR004117">
    <property type="entry name" value="7tm6_olfct_rcpt"/>
</dbReference>
<sequence length="353" mass="40873">MAVIMHQKSKIRTFYQSLESGYFLPNYERGGSEEFRIIANAIWQSNMQTYVFYTFVTVIVANRGFYAGFDKGYFITLTSANGNETIDKHYKLMPYTTWIPFDTNVNPYYEIGFAYQIVSALIYGLLIGTCDSFIAGFMVHIKAQLLILKNSCRSYIHVAKVKTQVNHDFQKSTFSKRYLDNGLKSNEDVKKLNPETLIYAKRYFRDCIIHHQQIIKLVEIVESEFNYLMLIQFLGSLLLLCLSLFQLSINDIRSTRFFSMLCFACLMLFQLLIFCWNGNEVLVESLEIAFAAYDSDWFVCDIATQKAVVLVIQRAQRALQLSAGKFAYLTLETYMSILRASGSYYMVLRKVNE</sequence>
<feature type="transmembrane region" description="Helical" evidence="10">
    <location>
        <begin position="50"/>
        <end position="69"/>
    </location>
</feature>